<protein>
    <submittedName>
        <fullName evidence="3">Sulfite reductase</fullName>
    </submittedName>
</protein>
<keyword evidence="1" id="KW-0472">Membrane</keyword>
<gene>
    <name evidence="3" type="primary">cysJ</name>
    <name evidence="3" type="ORF">FRZ44_09470</name>
</gene>
<keyword evidence="1" id="KW-1133">Transmembrane helix</keyword>
<feature type="transmembrane region" description="Helical" evidence="1">
    <location>
        <begin position="199"/>
        <end position="220"/>
    </location>
</feature>
<keyword evidence="4" id="KW-1185">Reference proteome</keyword>
<dbReference type="PANTHER" id="PTHR34219:SF1">
    <property type="entry name" value="PEPSY DOMAIN-CONTAINING PROTEIN"/>
    <property type="match status" value="1"/>
</dbReference>
<feature type="transmembrane region" description="Helical" evidence="1">
    <location>
        <begin position="415"/>
        <end position="442"/>
    </location>
</feature>
<feature type="domain" description="PepSY" evidence="2">
    <location>
        <begin position="76"/>
        <end position="132"/>
    </location>
</feature>
<dbReference type="KEGG" id="htq:FRZ44_09470"/>
<dbReference type="Pfam" id="PF03413">
    <property type="entry name" value="PepSY"/>
    <property type="match status" value="1"/>
</dbReference>
<keyword evidence="1" id="KW-0812">Transmembrane</keyword>
<dbReference type="InterPro" id="IPR025711">
    <property type="entry name" value="PepSY"/>
</dbReference>
<reference evidence="3 4" key="1">
    <citation type="submission" date="2019-08" db="EMBL/GenBank/DDBJ databases">
        <title>Hyperibacter terrae gen. nov., sp. nov. and Hyperibacter viscosus sp. nov., two new members in the family Rhodospirillaceae isolated from the rhizosphere of Hypericum perforatum.</title>
        <authorList>
            <person name="Noviana Z."/>
        </authorList>
    </citation>
    <scope>NUCLEOTIDE SEQUENCE [LARGE SCALE GENOMIC DNA]</scope>
    <source>
        <strain evidence="3 4">R5913</strain>
    </source>
</reference>
<organism evidence="3 4">
    <name type="scientific">Hypericibacter terrae</name>
    <dbReference type="NCBI Taxonomy" id="2602015"/>
    <lineage>
        <taxon>Bacteria</taxon>
        <taxon>Pseudomonadati</taxon>
        <taxon>Pseudomonadota</taxon>
        <taxon>Alphaproteobacteria</taxon>
        <taxon>Rhodospirillales</taxon>
        <taxon>Dongiaceae</taxon>
        <taxon>Hypericibacter</taxon>
    </lineage>
</organism>
<dbReference type="InterPro" id="IPR005625">
    <property type="entry name" value="PepSY-ass_TM"/>
</dbReference>
<evidence type="ECO:0000313" key="3">
    <source>
        <dbReference type="EMBL" id="QEX15660.1"/>
    </source>
</evidence>
<name>A0A5J6MHA1_9PROT</name>
<sequence>MGRFMSSFAPAASDAAPPASSLYRAVWRWHFYAGLLVLPFLILLAVTGGLYLFKDEINGLIYRNYLTVAPADKAPLAASELIAKATGAVPGDPVRYVPAATAASSVEVGVATADRGTVSVYVDPYDGRVLGSIADSAKLMPILKKIHSLEYFGWVPNRIIEIVAGWAIVLVITGVYLWWPRRRRGGVWAPRLKPGGRVLWRDLHAVTGLYIGVLILFMAATGMPWSGFWGAKLNSFIASNGLGYPPEFWESVPKSQLPMGHEMHQVNWSLENEPMPASTETGATSIGIDKALGTFAGLGLAKGYVVDLPSGPEGVYSASLFPDQAENERVIHLDQYSGKPLFDGGFYELGAGAQAIEWGISVHQGQEFGRANQLVMAATCVAIVLMAVSAVVMWWKRRPKGSLGAPRIPENYKIAKGVLVIAAAIGILFPLVGASLLAMLAIDRLLPARWREKLA</sequence>
<feature type="transmembrane region" description="Helical" evidence="1">
    <location>
        <begin position="159"/>
        <end position="179"/>
    </location>
</feature>
<accession>A0A5J6MHA1</accession>
<dbReference type="EMBL" id="CP042906">
    <property type="protein sequence ID" value="QEX15660.1"/>
    <property type="molecule type" value="Genomic_DNA"/>
</dbReference>
<feature type="transmembrane region" description="Helical" evidence="1">
    <location>
        <begin position="31"/>
        <end position="53"/>
    </location>
</feature>
<dbReference type="PANTHER" id="PTHR34219">
    <property type="entry name" value="IRON-REGULATED INNER MEMBRANE PROTEIN-RELATED"/>
    <property type="match status" value="1"/>
</dbReference>
<dbReference type="Pfam" id="PF03929">
    <property type="entry name" value="PepSY_TM"/>
    <property type="match status" value="1"/>
</dbReference>
<dbReference type="Proteomes" id="UP000326202">
    <property type="component" value="Chromosome"/>
</dbReference>
<evidence type="ECO:0000256" key="1">
    <source>
        <dbReference type="SAM" id="Phobius"/>
    </source>
</evidence>
<feature type="transmembrane region" description="Helical" evidence="1">
    <location>
        <begin position="374"/>
        <end position="395"/>
    </location>
</feature>
<evidence type="ECO:0000313" key="4">
    <source>
        <dbReference type="Proteomes" id="UP000326202"/>
    </source>
</evidence>
<dbReference type="AlphaFoldDB" id="A0A5J6MHA1"/>
<proteinExistence type="predicted"/>
<evidence type="ECO:0000259" key="2">
    <source>
        <dbReference type="Pfam" id="PF03413"/>
    </source>
</evidence>